<sequence length="181" mass="19696">MKKIVLILSAVLAFGCSGSDDSSDINQSTNNFFKVNNTTYSITNANINKQSSGDGTVFFITLTNAEVSTSSDGMHAVIPDNLTHLASFTLDMHSVTNQLPTGTFNFQGDYGFDAYSIQDNIIVEAGQIISKNVVSDESDFINQDGRIIITRTGDNYNFNFNLVTSLGLIQGQYTGDVTKNY</sequence>
<feature type="signal peptide" evidence="1">
    <location>
        <begin position="1"/>
        <end position="18"/>
    </location>
</feature>
<keyword evidence="1" id="KW-0732">Signal</keyword>
<comment type="caution">
    <text evidence="2">The sequence shown here is derived from an EMBL/GenBank/DDBJ whole genome shotgun (WGS) entry which is preliminary data.</text>
</comment>
<dbReference type="PROSITE" id="PS51257">
    <property type="entry name" value="PROKAR_LIPOPROTEIN"/>
    <property type="match status" value="1"/>
</dbReference>
<accession>A0ABU9I1X7</accession>
<organism evidence="2 3">
    <name type="scientific">Flavobacterium arundinis</name>
    <dbReference type="NCBI Taxonomy" id="3139143"/>
    <lineage>
        <taxon>Bacteria</taxon>
        <taxon>Pseudomonadati</taxon>
        <taxon>Bacteroidota</taxon>
        <taxon>Flavobacteriia</taxon>
        <taxon>Flavobacteriales</taxon>
        <taxon>Flavobacteriaceae</taxon>
        <taxon>Flavobacterium</taxon>
    </lineage>
</organism>
<proteinExistence type="predicted"/>
<name>A0ABU9I1X7_9FLAO</name>
<evidence type="ECO:0000313" key="3">
    <source>
        <dbReference type="Proteomes" id="UP001464555"/>
    </source>
</evidence>
<evidence type="ECO:0008006" key="4">
    <source>
        <dbReference type="Google" id="ProtNLM"/>
    </source>
</evidence>
<reference evidence="2 3" key="1">
    <citation type="submission" date="2024-04" db="EMBL/GenBank/DDBJ databases">
        <title>Flavobacterium sp. DGU11 16S ribosomal RNA gene Genome sequencing and assembly.</title>
        <authorList>
            <person name="Park S."/>
        </authorList>
    </citation>
    <scope>NUCLEOTIDE SEQUENCE [LARGE SCALE GENOMIC DNA]</scope>
    <source>
        <strain evidence="2 3">DGU11</strain>
    </source>
</reference>
<dbReference type="RefSeq" id="WP_341698428.1">
    <property type="nucleotide sequence ID" value="NZ_JBBYHR010000012.1"/>
</dbReference>
<protein>
    <recommendedName>
        <fullName evidence="4">Lipid-binding hydrolase</fullName>
    </recommendedName>
</protein>
<feature type="chain" id="PRO_5045569987" description="Lipid-binding hydrolase" evidence="1">
    <location>
        <begin position="19"/>
        <end position="181"/>
    </location>
</feature>
<evidence type="ECO:0000256" key="1">
    <source>
        <dbReference type="SAM" id="SignalP"/>
    </source>
</evidence>
<dbReference type="Proteomes" id="UP001464555">
    <property type="component" value="Unassembled WGS sequence"/>
</dbReference>
<evidence type="ECO:0000313" key="2">
    <source>
        <dbReference type="EMBL" id="MEL1246132.1"/>
    </source>
</evidence>
<dbReference type="EMBL" id="JBBYHR010000012">
    <property type="protein sequence ID" value="MEL1246132.1"/>
    <property type="molecule type" value="Genomic_DNA"/>
</dbReference>
<keyword evidence="3" id="KW-1185">Reference proteome</keyword>
<gene>
    <name evidence="2" type="ORF">AAEO56_17800</name>
</gene>